<dbReference type="PIRSF" id="PIRSF000025">
    <property type="entry name" value="Cytc_Bsub_c550"/>
    <property type="match status" value="1"/>
</dbReference>
<dbReference type="GO" id="GO:0020037">
    <property type="term" value="F:heme binding"/>
    <property type="evidence" value="ECO:0007669"/>
    <property type="project" value="InterPro"/>
</dbReference>
<dbReference type="InterPro" id="IPR054780">
    <property type="entry name" value="Cytochro_C550_firm"/>
</dbReference>
<feature type="transmembrane region" description="Helical" evidence="8">
    <location>
        <begin position="6"/>
        <end position="28"/>
    </location>
</feature>
<evidence type="ECO:0000313" key="11">
    <source>
        <dbReference type="Proteomes" id="UP000198584"/>
    </source>
</evidence>
<feature type="binding site" description="covalent" evidence="6">
    <location>
        <position position="63"/>
    </location>
    <ligand>
        <name>heme c</name>
        <dbReference type="ChEBI" id="CHEBI:61717"/>
    </ligand>
</feature>
<keyword evidence="4" id="KW-0249">Electron transport</keyword>
<dbReference type="NCBIfam" id="NF045773">
    <property type="entry name" value="cytochro_C550"/>
    <property type="match status" value="1"/>
</dbReference>
<keyword evidence="8" id="KW-1133">Transmembrane helix</keyword>
<feature type="binding site" description="axial binding residue" evidence="7">
    <location>
        <position position="64"/>
    </location>
    <ligand>
        <name>heme c</name>
        <dbReference type="ChEBI" id="CHEBI:61717"/>
    </ligand>
    <ligandPart>
        <name>Fe</name>
        <dbReference type="ChEBI" id="CHEBI:18248"/>
    </ligandPart>
</feature>
<gene>
    <name evidence="10" type="ORF">SAMN05421743_111125</name>
</gene>
<dbReference type="GO" id="GO:0016020">
    <property type="term" value="C:membrane"/>
    <property type="evidence" value="ECO:0007669"/>
    <property type="project" value="InterPro"/>
</dbReference>
<dbReference type="InterPro" id="IPR012218">
    <property type="entry name" value="Cyt_c_BACSU-c550-type"/>
</dbReference>
<evidence type="ECO:0000259" key="9">
    <source>
        <dbReference type="PROSITE" id="PS51007"/>
    </source>
</evidence>
<feature type="binding site" description="axial binding residue" evidence="7">
    <location>
        <position position="100"/>
    </location>
    <ligand>
        <name>heme c</name>
        <dbReference type="ChEBI" id="CHEBI:61717"/>
    </ligand>
    <ligandPart>
        <name>Fe</name>
        <dbReference type="ChEBI" id="CHEBI:18248"/>
    </ligandPart>
</feature>
<keyword evidence="3 7" id="KW-0479">Metal-binding</keyword>
<comment type="PTM">
    <text evidence="6">Binds 1 heme c group covalently per subunit.</text>
</comment>
<evidence type="ECO:0000256" key="8">
    <source>
        <dbReference type="SAM" id="Phobius"/>
    </source>
</evidence>
<dbReference type="SUPFAM" id="SSF46626">
    <property type="entry name" value="Cytochrome c"/>
    <property type="match status" value="1"/>
</dbReference>
<dbReference type="InterPro" id="IPR036909">
    <property type="entry name" value="Cyt_c-like_dom_sf"/>
</dbReference>
<dbReference type="GO" id="GO:0005506">
    <property type="term" value="F:iron ion binding"/>
    <property type="evidence" value="ECO:0007669"/>
    <property type="project" value="InterPro"/>
</dbReference>
<evidence type="ECO:0000256" key="2">
    <source>
        <dbReference type="ARBA" id="ARBA00022617"/>
    </source>
</evidence>
<evidence type="ECO:0000256" key="7">
    <source>
        <dbReference type="PIRSR" id="PIRSR000025-2"/>
    </source>
</evidence>
<dbReference type="EMBL" id="FNQR01000011">
    <property type="protein sequence ID" value="SEA96885.1"/>
    <property type="molecule type" value="Genomic_DNA"/>
</dbReference>
<keyword evidence="11" id="KW-1185">Reference proteome</keyword>
<dbReference type="Pfam" id="PF13442">
    <property type="entry name" value="Cytochrome_CBB3"/>
    <property type="match status" value="1"/>
</dbReference>
<evidence type="ECO:0000256" key="6">
    <source>
        <dbReference type="PIRSR" id="PIRSR000025-1"/>
    </source>
</evidence>
<dbReference type="PANTHER" id="PTHR37823:SF4">
    <property type="entry name" value="MENAQUINOL-CYTOCHROME C REDUCTASE CYTOCHROME B_C SUBUNIT"/>
    <property type="match status" value="1"/>
</dbReference>
<keyword evidence="2 6" id="KW-0349">Heme</keyword>
<name>A0A1H4FHW8_9BACI</name>
<dbReference type="GO" id="GO:0009055">
    <property type="term" value="F:electron transfer activity"/>
    <property type="evidence" value="ECO:0007669"/>
    <property type="project" value="InterPro"/>
</dbReference>
<organism evidence="10 11">
    <name type="scientific">Thalassobacillus cyri</name>
    <dbReference type="NCBI Taxonomy" id="571932"/>
    <lineage>
        <taxon>Bacteria</taxon>
        <taxon>Bacillati</taxon>
        <taxon>Bacillota</taxon>
        <taxon>Bacilli</taxon>
        <taxon>Bacillales</taxon>
        <taxon>Bacillaceae</taxon>
        <taxon>Thalassobacillus</taxon>
    </lineage>
</organism>
<dbReference type="PROSITE" id="PS51007">
    <property type="entry name" value="CYTC"/>
    <property type="match status" value="1"/>
</dbReference>
<dbReference type="InterPro" id="IPR009056">
    <property type="entry name" value="Cyt_c-like_dom"/>
</dbReference>
<accession>A0A1H4FHW8</accession>
<reference evidence="10 11" key="1">
    <citation type="submission" date="2016-10" db="EMBL/GenBank/DDBJ databases">
        <authorList>
            <person name="de Groot N.N."/>
        </authorList>
    </citation>
    <scope>NUCLEOTIDE SEQUENCE [LARGE SCALE GENOMIC DNA]</scope>
    <source>
        <strain evidence="10 11">CCM7597</strain>
    </source>
</reference>
<dbReference type="AlphaFoldDB" id="A0A1H4FHW8"/>
<dbReference type="PANTHER" id="PTHR37823">
    <property type="entry name" value="CYTOCHROME C-553-LIKE"/>
    <property type="match status" value="1"/>
</dbReference>
<proteinExistence type="predicted"/>
<dbReference type="OrthoDB" id="7933886at2"/>
<feature type="domain" description="Cytochrome c" evidence="9">
    <location>
        <begin position="47"/>
        <end position="121"/>
    </location>
</feature>
<keyword evidence="5 7" id="KW-0408">Iron</keyword>
<sequence>MKRNPVIPFAIIAVIGILTMFIISWVGVGQNEAIKNEGENGGEKQEEASAKPEDIFQNNCASCHGADLSGGNGPSLKTVGSKYSKEEIEEIIKNGKGQAMPAGLIPAEEASVVAEWLAEKK</sequence>
<keyword evidence="1" id="KW-0813">Transport</keyword>
<keyword evidence="8" id="KW-0472">Membrane</keyword>
<evidence type="ECO:0000313" key="10">
    <source>
        <dbReference type="EMBL" id="SEA96885.1"/>
    </source>
</evidence>
<evidence type="ECO:0000256" key="5">
    <source>
        <dbReference type="ARBA" id="ARBA00023004"/>
    </source>
</evidence>
<keyword evidence="8" id="KW-0812">Transmembrane</keyword>
<dbReference type="Proteomes" id="UP000198584">
    <property type="component" value="Unassembled WGS sequence"/>
</dbReference>
<feature type="binding site" description="covalent" evidence="6">
    <location>
        <position position="60"/>
    </location>
    <ligand>
        <name>heme c</name>
        <dbReference type="ChEBI" id="CHEBI:61717"/>
    </ligand>
</feature>
<protein>
    <submittedName>
        <fullName evidence="10">Cytochrome c550</fullName>
    </submittedName>
</protein>
<evidence type="ECO:0000256" key="3">
    <source>
        <dbReference type="ARBA" id="ARBA00022723"/>
    </source>
</evidence>
<evidence type="ECO:0000256" key="1">
    <source>
        <dbReference type="ARBA" id="ARBA00022448"/>
    </source>
</evidence>
<dbReference type="Gene3D" id="1.10.760.10">
    <property type="entry name" value="Cytochrome c-like domain"/>
    <property type="match status" value="1"/>
</dbReference>
<dbReference type="RefSeq" id="WP_093045567.1">
    <property type="nucleotide sequence ID" value="NZ_FNQR01000011.1"/>
</dbReference>
<dbReference type="STRING" id="571932.SAMN05421743_111125"/>
<evidence type="ECO:0000256" key="4">
    <source>
        <dbReference type="ARBA" id="ARBA00022982"/>
    </source>
</evidence>
<dbReference type="InterPro" id="IPR051811">
    <property type="entry name" value="Cytochrome_c550/c551-like"/>
</dbReference>